<dbReference type="AlphaFoldDB" id="A0A7J7J2G6"/>
<dbReference type="SUPFAM" id="SSF49599">
    <property type="entry name" value="TRAF domain-like"/>
    <property type="match status" value="1"/>
</dbReference>
<dbReference type="InterPro" id="IPR008974">
    <property type="entry name" value="TRAF-like"/>
</dbReference>
<evidence type="ECO:0000256" key="1">
    <source>
        <dbReference type="SAM" id="Coils"/>
    </source>
</evidence>
<dbReference type="OrthoDB" id="10035275at2759"/>
<feature type="compositionally biased region" description="Polar residues" evidence="2">
    <location>
        <begin position="775"/>
        <end position="792"/>
    </location>
</feature>
<gene>
    <name evidence="4" type="ORF">EB796_021667</name>
</gene>
<name>A0A7J7J2G6_BUGNE</name>
<feature type="coiled-coil region" evidence="1">
    <location>
        <begin position="448"/>
        <end position="477"/>
    </location>
</feature>
<keyword evidence="5" id="KW-1185">Reference proteome</keyword>
<feature type="domain" description="MATH" evidence="3">
    <location>
        <begin position="16"/>
        <end position="140"/>
    </location>
</feature>
<comment type="caution">
    <text evidence="4">The sequence shown here is derived from an EMBL/GenBank/DDBJ whole genome shotgun (WGS) entry which is preliminary data.</text>
</comment>
<evidence type="ECO:0000313" key="4">
    <source>
        <dbReference type="EMBL" id="KAF6020007.1"/>
    </source>
</evidence>
<feature type="compositionally biased region" description="Basic and acidic residues" evidence="2">
    <location>
        <begin position="695"/>
        <end position="712"/>
    </location>
</feature>
<dbReference type="InterPro" id="IPR002083">
    <property type="entry name" value="MATH/TRAF_dom"/>
</dbReference>
<sequence length="806" mass="90550">MAKLHRFVKLKDKPNTHIFTFLIPTNIGSNSSKEVISTEFSCAHQKWSILLSKQENDTHIGAFLTLKDPTPGIYVTADFGFSMLNRLHYTRNETFVDNGKVFSKQQPVQGRKSFITVNDIKSSTKGFIMEKDQLCLEVSLSNLHTRFEYQLQLPLSEKDKQKCQQNDMRLETGHFPFGGSEWQVSLKINDKLPADTRGGGSIVSIRRLTNFTHYCKFSYRIHVGVIEPTPLPGAKPLPTSKISQAKVGPFNKSAKPVISNNMDSLFIEGDTQDKLVIPHNVYKLATTQGVITIKIECFNCILLTLLQIPMGTSRNKALQCYDRDRQTWFFEPHMRSDKLRFFLFYGSIRIVPRGCFRMVEIGVSVLPAYGKCTKVEAINSPYTKYYVQHDQDDFGLEILTPIPMKDLIDPKNAYVYDNTSCLTVQIEWGDSHLLKDVEYSLIDNVSRLHKLQMSREMANLERENLTLEKEMHSYHTTIAQKVSKGEYDPNIMAPRPQPPGQAQPGYGETQLDRLHGITPQDQLHRGMNMTSNQINSNPMNQLSTPYSQHSNLGSGMVSQNHTNYDAGYSRNELGVADAYERQSRGYGGMDSMPVPADRGHRSRSADPSGSHYYPSPVVDRRAGNRRNSTTGAEYADLLEQTPNNRYNRGMYSNTSGYQSDSGYPMEATEKGGEGRYNGHYTQGSGRPRPSTRSSKPSDSRSDHGDYFSESRTKASYDRDLNVYGYNKFGGKHSIGNAGVRPQMANDGRRSMLSSATPTGRASYAGYETEYIPSESGRTGASYPSTPRSTSIQRGGGYPRGIENGPR</sequence>
<dbReference type="EMBL" id="VXIV02003199">
    <property type="protein sequence ID" value="KAF6020007.1"/>
    <property type="molecule type" value="Genomic_DNA"/>
</dbReference>
<feature type="compositionally biased region" description="Polar residues" evidence="2">
    <location>
        <begin position="640"/>
        <end position="661"/>
    </location>
</feature>
<evidence type="ECO:0000259" key="3">
    <source>
        <dbReference type="PROSITE" id="PS50144"/>
    </source>
</evidence>
<dbReference type="PROSITE" id="PS50144">
    <property type="entry name" value="MATH"/>
    <property type="match status" value="1"/>
</dbReference>
<reference evidence="4" key="1">
    <citation type="submission" date="2020-06" db="EMBL/GenBank/DDBJ databases">
        <title>Draft genome of Bugula neritina, a colonial animal packing powerful symbionts and potential medicines.</title>
        <authorList>
            <person name="Rayko M."/>
        </authorList>
    </citation>
    <scope>NUCLEOTIDE SEQUENCE [LARGE SCALE GENOMIC DNA]</scope>
    <source>
        <strain evidence="4">Kwan_BN1</strain>
    </source>
</reference>
<accession>A0A7J7J2G6</accession>
<keyword evidence="1" id="KW-0175">Coiled coil</keyword>
<protein>
    <recommendedName>
        <fullName evidence="3">MATH domain-containing protein</fullName>
    </recommendedName>
</protein>
<organism evidence="4 5">
    <name type="scientific">Bugula neritina</name>
    <name type="common">Brown bryozoan</name>
    <name type="synonym">Sertularia neritina</name>
    <dbReference type="NCBI Taxonomy" id="10212"/>
    <lineage>
        <taxon>Eukaryota</taxon>
        <taxon>Metazoa</taxon>
        <taxon>Spiralia</taxon>
        <taxon>Lophotrochozoa</taxon>
        <taxon>Bryozoa</taxon>
        <taxon>Gymnolaemata</taxon>
        <taxon>Cheilostomatida</taxon>
        <taxon>Flustrina</taxon>
        <taxon>Buguloidea</taxon>
        <taxon>Bugulidae</taxon>
        <taxon>Bugula</taxon>
    </lineage>
</organism>
<feature type="compositionally biased region" description="Low complexity" evidence="2">
    <location>
        <begin position="684"/>
        <end position="694"/>
    </location>
</feature>
<feature type="region of interest" description="Disordered" evidence="2">
    <location>
        <begin position="583"/>
        <end position="712"/>
    </location>
</feature>
<evidence type="ECO:0000313" key="5">
    <source>
        <dbReference type="Proteomes" id="UP000593567"/>
    </source>
</evidence>
<evidence type="ECO:0000256" key="2">
    <source>
        <dbReference type="SAM" id="MobiDB-lite"/>
    </source>
</evidence>
<dbReference type="Gene3D" id="2.60.210.10">
    <property type="entry name" value="Apoptosis, Tumor Necrosis Factor Receptor Associated Protein 2, Chain A"/>
    <property type="match status" value="1"/>
</dbReference>
<feature type="region of interest" description="Disordered" evidence="2">
    <location>
        <begin position="737"/>
        <end position="806"/>
    </location>
</feature>
<proteinExistence type="predicted"/>
<dbReference type="Proteomes" id="UP000593567">
    <property type="component" value="Unassembled WGS sequence"/>
</dbReference>